<dbReference type="InterPro" id="IPR055344">
    <property type="entry name" value="SecD_SecF_C_bact"/>
</dbReference>
<evidence type="ECO:0000259" key="11">
    <source>
        <dbReference type="Pfam" id="PF13721"/>
    </source>
</evidence>
<gene>
    <name evidence="14" type="ORF">MNBD_GAMMA21-564</name>
</gene>
<dbReference type="Pfam" id="PF21760">
    <property type="entry name" value="SecD_1st"/>
    <property type="match status" value="1"/>
</dbReference>
<feature type="transmembrane region" description="Helical" evidence="9">
    <location>
        <begin position="460"/>
        <end position="479"/>
    </location>
</feature>
<accession>A0A3B0ZM00</accession>
<keyword evidence="4 9" id="KW-0812">Transmembrane</keyword>
<evidence type="ECO:0000313" key="14">
    <source>
        <dbReference type="EMBL" id="VAW92681.1"/>
    </source>
</evidence>
<keyword evidence="6 9" id="KW-1133">Transmembrane helix</keyword>
<evidence type="ECO:0000256" key="7">
    <source>
        <dbReference type="ARBA" id="ARBA00023010"/>
    </source>
</evidence>
<dbReference type="HAMAP" id="MF_01463_B">
    <property type="entry name" value="SecD_B"/>
    <property type="match status" value="1"/>
</dbReference>
<dbReference type="InterPro" id="IPR048631">
    <property type="entry name" value="SecD_1st"/>
</dbReference>
<dbReference type="PANTHER" id="PTHR30081:SF1">
    <property type="entry name" value="PROTEIN TRANSLOCASE SUBUNIT SECD"/>
    <property type="match status" value="1"/>
</dbReference>
<evidence type="ECO:0000256" key="5">
    <source>
        <dbReference type="ARBA" id="ARBA00022927"/>
    </source>
</evidence>
<evidence type="ECO:0000256" key="2">
    <source>
        <dbReference type="ARBA" id="ARBA00022448"/>
    </source>
</evidence>
<evidence type="ECO:0000256" key="1">
    <source>
        <dbReference type="ARBA" id="ARBA00004651"/>
    </source>
</evidence>
<feature type="domain" description="Protein export membrane protein SecD/SecF C-terminal" evidence="10">
    <location>
        <begin position="440"/>
        <end position="607"/>
    </location>
</feature>
<feature type="transmembrane region" description="Helical" evidence="9">
    <location>
        <begin position="484"/>
        <end position="504"/>
    </location>
</feature>
<dbReference type="Pfam" id="PF22599">
    <property type="entry name" value="SecDF_P1_head"/>
    <property type="match status" value="1"/>
</dbReference>
<comment type="subcellular location">
    <subcellularLocation>
        <location evidence="1">Cell membrane</location>
        <topology evidence="1">Multi-pass membrane protein</topology>
    </subcellularLocation>
</comment>
<dbReference type="Gene3D" id="3.30.70.3400">
    <property type="match status" value="1"/>
</dbReference>
<evidence type="ECO:0000256" key="4">
    <source>
        <dbReference type="ARBA" id="ARBA00022692"/>
    </source>
</evidence>
<dbReference type="GO" id="GO:0005886">
    <property type="term" value="C:plasma membrane"/>
    <property type="evidence" value="ECO:0007669"/>
    <property type="project" value="UniProtKB-SubCell"/>
</dbReference>
<keyword evidence="7" id="KW-0811">Translocation</keyword>
<dbReference type="InterPro" id="IPR022813">
    <property type="entry name" value="SecD/SecF_arch_bac"/>
</dbReference>
<dbReference type="AlphaFoldDB" id="A0A3B0ZM00"/>
<feature type="transmembrane region" description="Helical" evidence="9">
    <location>
        <begin position="555"/>
        <end position="576"/>
    </location>
</feature>
<dbReference type="Gene3D" id="3.30.70.260">
    <property type="match status" value="1"/>
</dbReference>
<dbReference type="Gene3D" id="3.30.1360.200">
    <property type="match status" value="1"/>
</dbReference>
<dbReference type="InterPro" id="IPR027398">
    <property type="entry name" value="SecD-TM"/>
</dbReference>
<evidence type="ECO:0000259" key="13">
    <source>
        <dbReference type="Pfam" id="PF22599"/>
    </source>
</evidence>
<organism evidence="14">
    <name type="scientific">hydrothermal vent metagenome</name>
    <dbReference type="NCBI Taxonomy" id="652676"/>
    <lineage>
        <taxon>unclassified sequences</taxon>
        <taxon>metagenomes</taxon>
        <taxon>ecological metagenomes</taxon>
    </lineage>
</organism>
<feature type="transmembrane region" description="Helical" evidence="9">
    <location>
        <begin position="588"/>
        <end position="611"/>
    </location>
</feature>
<dbReference type="Pfam" id="PF13721">
    <property type="entry name" value="SecD-TM1"/>
    <property type="match status" value="1"/>
</dbReference>
<evidence type="ECO:0000256" key="6">
    <source>
        <dbReference type="ARBA" id="ARBA00022989"/>
    </source>
</evidence>
<dbReference type="PANTHER" id="PTHR30081">
    <property type="entry name" value="PROTEIN-EXPORT MEMBRANE PROTEIN SEC"/>
    <property type="match status" value="1"/>
</dbReference>
<dbReference type="Gene3D" id="1.20.1640.10">
    <property type="entry name" value="Multidrug efflux transporter AcrB transmembrane domain"/>
    <property type="match status" value="1"/>
</dbReference>
<dbReference type="NCBIfam" id="TIGR00916">
    <property type="entry name" value="2A0604s01"/>
    <property type="match status" value="1"/>
</dbReference>
<name>A0A3B0ZM00_9ZZZZ</name>
<sequence length="621" mass="68447">MNRYPAWKYLLVVFVVIFGMIYAAPNLFLDDPSLQIAGGRTVTVNDGTLKTVETTLKSNKIEYKSAVFDDKGILIRFADEDVRGKARDAIKKALDPNYVVALNFARTTPTILRNLGAEPMYMGLDLRGGLHFLIEIEMDTAFKQQLERYKNDIFDVFKANKKRKLRARSMLIKNNTIEMKYKTADKRDEVLSVLRSKFLSDLKFSVFERGDAFYIRAEITTQKIEEHRSNTITQIINVLKKRIDDKYQGLMEPVIVRQGDSRIVAEFPGVQDSKEIIDVMTAAASLEFRMEHTGYSIADARAGKALGASIYKERDSGREVLLKNKLIITGQDITHATATSDQNGQPAVSVTLNATGASIMKDNTRENLGKRMGVVFIETIKEIKQINGDNVPVKRELKEVISLATIQGLFSKRFEITGLSRAESTQLALLLRAGALAAPIEIVEERTVGPSMGKENISKGINSVLIGFIIVVVFMLIWYKGFGLLANVALIVNLVLIVAVLSLFQATLTLPGIAGIVLTVGMAVDANVLIYERIREELSIGNTPQASINSGYEKAFSTILDANVTTLIAAIVLFVFGTGPIKGFATTLSIGIATSMFTSIVGTRAIINLLVGSRKLSKLSI</sequence>
<feature type="domain" description="SecDF P1 head subdomain" evidence="13">
    <location>
        <begin position="310"/>
        <end position="438"/>
    </location>
</feature>
<evidence type="ECO:0000256" key="8">
    <source>
        <dbReference type="ARBA" id="ARBA00023136"/>
    </source>
</evidence>
<evidence type="ECO:0000259" key="12">
    <source>
        <dbReference type="Pfam" id="PF21760"/>
    </source>
</evidence>
<dbReference type="FunFam" id="1.20.1640.10:FF:000004">
    <property type="entry name" value="Protein translocase subunit SecD"/>
    <property type="match status" value="1"/>
</dbReference>
<keyword evidence="5" id="KW-0653">Protein transport</keyword>
<dbReference type="Pfam" id="PF02355">
    <property type="entry name" value="SecD_SecF_C"/>
    <property type="match status" value="1"/>
</dbReference>
<protein>
    <submittedName>
        <fullName evidence="14">Protein translocase subunit SecD</fullName>
    </submittedName>
</protein>
<evidence type="ECO:0000256" key="3">
    <source>
        <dbReference type="ARBA" id="ARBA00022475"/>
    </source>
</evidence>
<evidence type="ECO:0000256" key="9">
    <source>
        <dbReference type="SAM" id="Phobius"/>
    </source>
</evidence>
<feature type="transmembrane region" description="Helical" evidence="9">
    <location>
        <begin position="510"/>
        <end position="534"/>
    </location>
</feature>
<dbReference type="SUPFAM" id="SSF82866">
    <property type="entry name" value="Multidrug efflux transporter AcrB transmembrane domain"/>
    <property type="match status" value="1"/>
</dbReference>
<dbReference type="EMBL" id="UOFR01000015">
    <property type="protein sequence ID" value="VAW92681.1"/>
    <property type="molecule type" value="Genomic_DNA"/>
</dbReference>
<feature type="domain" description="SecD export protein N-terminal TM" evidence="11">
    <location>
        <begin position="1"/>
        <end position="102"/>
    </location>
</feature>
<evidence type="ECO:0000259" key="10">
    <source>
        <dbReference type="Pfam" id="PF02355"/>
    </source>
</evidence>
<dbReference type="GO" id="GO:0015450">
    <property type="term" value="F:protein-transporting ATPase activity"/>
    <property type="evidence" value="ECO:0007669"/>
    <property type="project" value="InterPro"/>
</dbReference>
<proteinExistence type="inferred from homology"/>
<dbReference type="InterPro" id="IPR054384">
    <property type="entry name" value="SecDF_P1_head"/>
</dbReference>
<keyword evidence="3" id="KW-1003">Cell membrane</keyword>
<dbReference type="GO" id="GO:0006886">
    <property type="term" value="P:intracellular protein transport"/>
    <property type="evidence" value="ECO:0007669"/>
    <property type="project" value="InterPro"/>
</dbReference>
<keyword evidence="2" id="KW-0813">Transport</keyword>
<feature type="domain" description="Protein translocase subunit SecDF P1" evidence="12">
    <location>
        <begin position="233"/>
        <end position="292"/>
    </location>
</feature>
<reference evidence="14" key="1">
    <citation type="submission" date="2018-06" db="EMBL/GenBank/DDBJ databases">
        <authorList>
            <person name="Zhirakovskaya E."/>
        </authorList>
    </citation>
    <scope>NUCLEOTIDE SEQUENCE</scope>
</reference>
<dbReference type="InterPro" id="IPR048634">
    <property type="entry name" value="SecD_SecF_C"/>
</dbReference>
<dbReference type="InterPro" id="IPR005791">
    <property type="entry name" value="SecD"/>
</dbReference>
<keyword evidence="8 9" id="KW-0472">Membrane</keyword>
<dbReference type="NCBIfam" id="TIGR01129">
    <property type="entry name" value="secD"/>
    <property type="match status" value="1"/>
</dbReference>